<gene>
    <name evidence="1" type="ORF">FKW44_000827</name>
</gene>
<reference evidence="2" key="1">
    <citation type="submission" date="2021-01" db="EMBL/GenBank/DDBJ databases">
        <title>Caligus Genome Assembly.</title>
        <authorList>
            <person name="Gallardo-Escarate C."/>
        </authorList>
    </citation>
    <scope>NUCLEOTIDE SEQUENCE [LARGE SCALE GENOMIC DNA]</scope>
</reference>
<evidence type="ECO:0000313" key="1">
    <source>
        <dbReference type="EMBL" id="QQP56234.1"/>
    </source>
</evidence>
<evidence type="ECO:0000313" key="2">
    <source>
        <dbReference type="Proteomes" id="UP000595437"/>
    </source>
</evidence>
<keyword evidence="2" id="KW-1185">Reference proteome</keyword>
<dbReference type="AlphaFoldDB" id="A0A7T8KHZ0"/>
<protein>
    <submittedName>
        <fullName evidence="1">Bloom syndrome protein -like protein</fullName>
    </submittedName>
</protein>
<proteinExistence type="predicted"/>
<organism evidence="1 2">
    <name type="scientific">Caligus rogercresseyi</name>
    <name type="common">Sea louse</name>
    <dbReference type="NCBI Taxonomy" id="217165"/>
    <lineage>
        <taxon>Eukaryota</taxon>
        <taxon>Metazoa</taxon>
        <taxon>Ecdysozoa</taxon>
        <taxon>Arthropoda</taxon>
        <taxon>Crustacea</taxon>
        <taxon>Multicrustacea</taxon>
        <taxon>Hexanauplia</taxon>
        <taxon>Copepoda</taxon>
        <taxon>Siphonostomatoida</taxon>
        <taxon>Caligidae</taxon>
        <taxon>Caligus</taxon>
    </lineage>
</organism>
<sequence length="62" mass="6761">MGIPADISSGALWPAAENIRKAPSPHAPNHIPLRDSREVTASQKLNESLEAFIRGIPQAIRY</sequence>
<dbReference type="Proteomes" id="UP000595437">
    <property type="component" value="Chromosome 1"/>
</dbReference>
<name>A0A7T8KHZ0_CALRO</name>
<dbReference type="EMBL" id="CP045890">
    <property type="protein sequence ID" value="QQP56234.1"/>
    <property type="molecule type" value="Genomic_DNA"/>
</dbReference>
<accession>A0A7T8KHZ0</accession>